<dbReference type="InterPro" id="IPR016185">
    <property type="entry name" value="PreATP-grasp_dom_sf"/>
</dbReference>
<keyword evidence="1" id="KW-0436">Ligase</keyword>
<dbReference type="Gene3D" id="3.30.470.20">
    <property type="entry name" value="ATP-grasp fold, B domain"/>
    <property type="match status" value="1"/>
</dbReference>
<feature type="domain" description="ATP-grasp" evidence="6">
    <location>
        <begin position="126"/>
        <end position="322"/>
    </location>
</feature>
<reference evidence="8" key="1">
    <citation type="submission" date="2022-08" db="EMBL/GenBank/DDBJ databases">
        <title>Novel Bdellovibrio Species Isolated from Svalbard: Designation Bdellovibrio svalbardensis.</title>
        <authorList>
            <person name="Mitchell R.J."/>
            <person name="Choi S.Y."/>
        </authorList>
    </citation>
    <scope>NUCLEOTIDE SEQUENCE</scope>
    <source>
        <strain evidence="8">PAP01</strain>
    </source>
</reference>
<keyword evidence="9" id="KW-1185">Reference proteome</keyword>
<dbReference type="RefSeq" id="WP_277576695.1">
    <property type="nucleotide sequence ID" value="NZ_JANRMI010000001.1"/>
</dbReference>
<keyword evidence="4" id="KW-0092">Biotin</keyword>
<dbReference type="Pfam" id="PF02785">
    <property type="entry name" value="Biotin_carb_C"/>
    <property type="match status" value="1"/>
</dbReference>
<evidence type="ECO:0000256" key="2">
    <source>
        <dbReference type="ARBA" id="ARBA00022741"/>
    </source>
</evidence>
<dbReference type="Pfam" id="PF00289">
    <property type="entry name" value="Biotin_carb_N"/>
    <property type="match status" value="1"/>
</dbReference>
<name>A0ABT6DEF2_9BACT</name>
<dbReference type="SMART" id="SM00878">
    <property type="entry name" value="Biotin_carb_C"/>
    <property type="match status" value="1"/>
</dbReference>
<proteinExistence type="predicted"/>
<dbReference type="InterPro" id="IPR011054">
    <property type="entry name" value="Rudment_hybrid_motif"/>
</dbReference>
<evidence type="ECO:0000313" key="8">
    <source>
        <dbReference type="EMBL" id="MDG0815219.1"/>
    </source>
</evidence>
<dbReference type="SUPFAM" id="SSF51246">
    <property type="entry name" value="Rudiment single hybrid motif"/>
    <property type="match status" value="1"/>
</dbReference>
<feature type="domain" description="Biotin carboxylation" evidence="7">
    <location>
        <begin position="7"/>
        <end position="451"/>
    </location>
</feature>
<protein>
    <submittedName>
        <fullName evidence="8">ATP-grasp domain-containing protein</fullName>
    </submittedName>
</protein>
<dbReference type="InterPro" id="IPR005482">
    <property type="entry name" value="Biotin_COase_C"/>
</dbReference>
<dbReference type="Pfam" id="PF02786">
    <property type="entry name" value="CPSase_L_D2"/>
    <property type="match status" value="1"/>
</dbReference>
<dbReference type="PROSITE" id="PS50979">
    <property type="entry name" value="BC"/>
    <property type="match status" value="1"/>
</dbReference>
<sequence length="496" mass="54312">MTKMPGKFSRIAIANRGEVAVRIIKACEELGIETVLLHSEADINSRAYRMATKTICIGPAPTAESYLSIPANVNGALAAGAQAIHPGFGFLSENADFAEAVEKAGMTFIGPSAESIRSLGDKVHCKELAKKAGLPLVPGYQGENQEVAHLIQQAEKIGYPVIVKAAAGGGGRGMKLITNSADAAELIESAQREAQSAFGSPKVFLEKYLDRAKHIEFQIFGDSSGQVIHFFDRECSVQRRHQKIIEEATSPSLTDDLRRRMGEAACAIATVGKYKGAGTVEFLLQDGEFYLLEVNTRLQVEHPVTEEVMGVDLVKMQILTAQGDFIHDPKQVRIPRGHSIECRIYAENPFMGGVPSTGLLGHVEWPEGPGRRYEYGFDQGDVITPFYDPMIAKVIVWDENRPRAIQKMIRVLKDSVVFGVHTNIPYLIEILSHKEFVMGTMTTRFIETYFAEALKEPALSETEKKIAEGALLQLRGGGASEAAMATSPWSSFWRGI</sequence>
<evidence type="ECO:0000259" key="6">
    <source>
        <dbReference type="PROSITE" id="PS50975"/>
    </source>
</evidence>
<dbReference type="InterPro" id="IPR011764">
    <property type="entry name" value="Biotin_carboxylation_dom"/>
</dbReference>
<dbReference type="PANTHER" id="PTHR18866:SF33">
    <property type="entry name" value="METHYLCROTONOYL-COA CARBOXYLASE SUBUNIT ALPHA, MITOCHONDRIAL-RELATED"/>
    <property type="match status" value="1"/>
</dbReference>
<dbReference type="InterPro" id="IPR050856">
    <property type="entry name" value="Biotin_carboxylase_complex"/>
</dbReference>
<dbReference type="Proteomes" id="UP001152321">
    <property type="component" value="Unassembled WGS sequence"/>
</dbReference>
<dbReference type="PROSITE" id="PS50975">
    <property type="entry name" value="ATP_GRASP"/>
    <property type="match status" value="1"/>
</dbReference>
<dbReference type="InterPro" id="IPR005479">
    <property type="entry name" value="CPAse_ATP-bd"/>
</dbReference>
<dbReference type="SUPFAM" id="SSF52440">
    <property type="entry name" value="PreATP-grasp domain"/>
    <property type="match status" value="1"/>
</dbReference>
<evidence type="ECO:0000256" key="1">
    <source>
        <dbReference type="ARBA" id="ARBA00022598"/>
    </source>
</evidence>
<keyword evidence="3 5" id="KW-0067">ATP-binding</keyword>
<organism evidence="8 9">
    <name type="scientific">Bdellovibrio svalbardensis</name>
    <dbReference type="NCBI Taxonomy" id="2972972"/>
    <lineage>
        <taxon>Bacteria</taxon>
        <taxon>Pseudomonadati</taxon>
        <taxon>Bdellovibrionota</taxon>
        <taxon>Bdellovibrionia</taxon>
        <taxon>Bdellovibrionales</taxon>
        <taxon>Pseudobdellovibrionaceae</taxon>
        <taxon>Bdellovibrio</taxon>
    </lineage>
</organism>
<dbReference type="PANTHER" id="PTHR18866">
    <property type="entry name" value="CARBOXYLASE:PYRUVATE/ACETYL-COA/PROPIONYL-COA CARBOXYLASE"/>
    <property type="match status" value="1"/>
</dbReference>
<dbReference type="InterPro" id="IPR011761">
    <property type="entry name" value="ATP-grasp"/>
</dbReference>
<accession>A0ABT6DEF2</accession>
<dbReference type="SUPFAM" id="SSF56059">
    <property type="entry name" value="Glutathione synthetase ATP-binding domain-like"/>
    <property type="match status" value="1"/>
</dbReference>
<gene>
    <name evidence="8" type="ORF">NWE73_02525</name>
</gene>
<keyword evidence="2 5" id="KW-0547">Nucleotide-binding</keyword>
<dbReference type="PROSITE" id="PS00867">
    <property type="entry name" value="CPSASE_2"/>
    <property type="match status" value="1"/>
</dbReference>
<evidence type="ECO:0000256" key="3">
    <source>
        <dbReference type="ARBA" id="ARBA00022840"/>
    </source>
</evidence>
<evidence type="ECO:0000259" key="7">
    <source>
        <dbReference type="PROSITE" id="PS50979"/>
    </source>
</evidence>
<evidence type="ECO:0000313" key="9">
    <source>
        <dbReference type="Proteomes" id="UP001152321"/>
    </source>
</evidence>
<dbReference type="EMBL" id="JANRMI010000001">
    <property type="protein sequence ID" value="MDG0815219.1"/>
    <property type="molecule type" value="Genomic_DNA"/>
</dbReference>
<evidence type="ECO:0000256" key="4">
    <source>
        <dbReference type="ARBA" id="ARBA00023267"/>
    </source>
</evidence>
<comment type="caution">
    <text evidence="8">The sequence shown here is derived from an EMBL/GenBank/DDBJ whole genome shotgun (WGS) entry which is preliminary data.</text>
</comment>
<evidence type="ECO:0000256" key="5">
    <source>
        <dbReference type="PROSITE-ProRule" id="PRU00409"/>
    </source>
</evidence>
<dbReference type="PROSITE" id="PS00866">
    <property type="entry name" value="CPSASE_1"/>
    <property type="match status" value="1"/>
</dbReference>
<dbReference type="InterPro" id="IPR005481">
    <property type="entry name" value="BC-like_N"/>
</dbReference>